<dbReference type="EMBL" id="KY684110">
    <property type="protein sequence ID" value="ARF12060.1"/>
    <property type="molecule type" value="Genomic_DNA"/>
</dbReference>
<sequence>MNTVHVVVSEIRKDTHMIKLYYVASCKEDKVDELKNTEKIEFHGVYETEADATKFMKTCTLNNCKDYTKMLHESGLPDKSRLVQSHSRYLLAYLDDDLTTVPNIYRIPIYEFMTLKEHYPTVRLANDDEIDQTDTDNSVIPMTRETQGAIAKLQLIKLQVSLSSEPEVIQDAEKAYDELYFNTMKLMAGMQNGQSEDIDKLMQVMYPDQDAEFLEEVKSGLTHMIQYVKTAREEGMTDQEIEKVLFAGLSNLVYCTEDELPH</sequence>
<reference evidence="1" key="1">
    <citation type="journal article" date="2017" name="Science">
        <title>Giant viruses with an expanded complement of translation system components.</title>
        <authorList>
            <person name="Schulz F."/>
            <person name="Yutin N."/>
            <person name="Ivanova N.N."/>
            <person name="Ortega D.R."/>
            <person name="Lee T.K."/>
            <person name="Vierheilig J."/>
            <person name="Daims H."/>
            <person name="Horn M."/>
            <person name="Wagner M."/>
            <person name="Jensen G.J."/>
            <person name="Kyrpides N.C."/>
            <person name="Koonin E.V."/>
            <person name="Woyke T."/>
        </authorList>
    </citation>
    <scope>NUCLEOTIDE SEQUENCE</scope>
    <source>
        <strain evidence="1">KNV1</strain>
    </source>
</reference>
<protein>
    <submittedName>
        <fullName evidence="1">Uncharacterized protein</fullName>
    </submittedName>
</protein>
<name>A0A1V0SK05_9VIRU</name>
<evidence type="ECO:0000313" key="1">
    <source>
        <dbReference type="EMBL" id="ARF12060.1"/>
    </source>
</evidence>
<accession>A0A1V0SK05</accession>
<organism evidence="1">
    <name type="scientific">Klosneuvirus KNV1</name>
    <dbReference type="NCBI Taxonomy" id="1977640"/>
    <lineage>
        <taxon>Viruses</taxon>
        <taxon>Varidnaviria</taxon>
        <taxon>Bamfordvirae</taxon>
        <taxon>Nucleocytoviricota</taxon>
        <taxon>Megaviricetes</taxon>
        <taxon>Imitervirales</taxon>
        <taxon>Mimiviridae</taxon>
        <taxon>Klosneuvirinae</taxon>
        <taxon>Klosneuvirus</taxon>
    </lineage>
</organism>
<gene>
    <name evidence="1" type="ORF">Klosneuvirus_3_195</name>
</gene>
<proteinExistence type="predicted"/>